<dbReference type="EMBL" id="CACVKT020005427">
    <property type="protein sequence ID" value="CAC5395026.1"/>
    <property type="molecule type" value="Genomic_DNA"/>
</dbReference>
<proteinExistence type="predicted"/>
<feature type="region of interest" description="Disordered" evidence="1">
    <location>
        <begin position="496"/>
        <end position="517"/>
    </location>
</feature>
<evidence type="ECO:0000313" key="2">
    <source>
        <dbReference type="EMBL" id="CAC5395026.1"/>
    </source>
</evidence>
<evidence type="ECO:0000313" key="3">
    <source>
        <dbReference type="Proteomes" id="UP000507470"/>
    </source>
</evidence>
<keyword evidence="3" id="KW-1185">Reference proteome</keyword>
<protein>
    <submittedName>
        <fullName evidence="2">Uncharacterized protein</fullName>
    </submittedName>
</protein>
<gene>
    <name evidence="2" type="ORF">MCOR_29738</name>
</gene>
<name>A0A6J8CHN5_MYTCO</name>
<feature type="compositionally biased region" description="Basic residues" evidence="1">
    <location>
        <begin position="540"/>
        <end position="551"/>
    </location>
</feature>
<feature type="compositionally biased region" description="Basic and acidic residues" evidence="1">
    <location>
        <begin position="37"/>
        <end position="50"/>
    </location>
</feature>
<feature type="region of interest" description="Disordered" evidence="1">
    <location>
        <begin position="23"/>
        <end position="105"/>
    </location>
</feature>
<dbReference type="AlphaFoldDB" id="A0A6J8CHN5"/>
<organism evidence="2 3">
    <name type="scientific">Mytilus coruscus</name>
    <name type="common">Sea mussel</name>
    <dbReference type="NCBI Taxonomy" id="42192"/>
    <lineage>
        <taxon>Eukaryota</taxon>
        <taxon>Metazoa</taxon>
        <taxon>Spiralia</taxon>
        <taxon>Lophotrochozoa</taxon>
        <taxon>Mollusca</taxon>
        <taxon>Bivalvia</taxon>
        <taxon>Autobranchia</taxon>
        <taxon>Pteriomorphia</taxon>
        <taxon>Mytilida</taxon>
        <taxon>Mytiloidea</taxon>
        <taxon>Mytilidae</taxon>
        <taxon>Mytilinae</taxon>
        <taxon>Mytilus</taxon>
    </lineage>
</organism>
<feature type="region of interest" description="Disordered" evidence="1">
    <location>
        <begin position="540"/>
        <end position="560"/>
    </location>
</feature>
<feature type="compositionally biased region" description="Basic and acidic residues" evidence="1">
    <location>
        <begin position="79"/>
        <end position="102"/>
    </location>
</feature>
<feature type="compositionally biased region" description="Basic and acidic residues" evidence="1">
    <location>
        <begin position="57"/>
        <end position="70"/>
    </location>
</feature>
<dbReference type="Proteomes" id="UP000507470">
    <property type="component" value="Unassembled WGS sequence"/>
</dbReference>
<accession>A0A6J8CHN5</accession>
<sequence>MQVSYFENNKIKKAQRTDDLYDDVGKRMTARRTKHTKKDDQFDDFGEKMKARGIKHTNKDDQFDDMNEKSRKSKNSKHNKPDDFYDDFGERMKKGKERKTDDKFDDFEENRRNKIRQKAFKDEEKDDLYDDLDEKNRLGDDVFDDKSDSRTGNRKQMYKPRFNIAKGDRRNRKYSSRFGITRNDFIDREDDDEDENFTSENDDIDYDYNYVNNNVRGRFESAEVNDYGSSTSDIADDNIDSSSEENDDKIVHIHSSNKSINAAHYKPAIQIRNFGDDFDDYFDDIYDFDNELPELEDIIKSRYLHGNYLNMMSNGGNYPNRMSNGQSYLNRMSNGQSYLNKMSNGGNYLNRMSNRQSYLNRMSNGRNYLNRMYNGPVNPFFYDNDDFYDDDLMEFDDFEDGFYRNGFENDAFDDINENFLKYKQFGKQRTLTRTDSDSSDEELGIANNRIQIKKDDFDEYDSNENRMIFGHKGIKSKLSDIDDYFDDIKDDIYDDDFHEEGTKPHHYASSESDSDSNEEIIPNFNFLTKFSNKRYTRIKPSKNSTHFHNRRQSQYDNFPKGLKFPSNDVPLSEKLGINLDSKPKRRALQMSEGFTPDVKKERLPKKGNTTIIYIKKINKI</sequence>
<dbReference type="OrthoDB" id="6139962at2759"/>
<reference evidence="2 3" key="1">
    <citation type="submission" date="2020-06" db="EMBL/GenBank/DDBJ databases">
        <authorList>
            <person name="Li R."/>
            <person name="Bekaert M."/>
        </authorList>
    </citation>
    <scope>NUCLEOTIDE SEQUENCE [LARGE SCALE GENOMIC DNA]</scope>
    <source>
        <strain evidence="3">wild</strain>
    </source>
</reference>
<evidence type="ECO:0000256" key="1">
    <source>
        <dbReference type="SAM" id="MobiDB-lite"/>
    </source>
</evidence>